<name>A0ABR2LKP3_9ASPA</name>
<gene>
    <name evidence="1" type="ORF">KSP40_PGU019879</name>
</gene>
<evidence type="ECO:0000313" key="2">
    <source>
        <dbReference type="Proteomes" id="UP001412067"/>
    </source>
</evidence>
<evidence type="ECO:0000313" key="1">
    <source>
        <dbReference type="EMBL" id="KAK8943717.1"/>
    </source>
</evidence>
<reference evidence="1 2" key="1">
    <citation type="journal article" date="2022" name="Nat. Plants">
        <title>Genomes of leafy and leafless Platanthera orchids illuminate the evolution of mycoheterotrophy.</title>
        <authorList>
            <person name="Li M.H."/>
            <person name="Liu K.W."/>
            <person name="Li Z."/>
            <person name="Lu H.C."/>
            <person name="Ye Q.L."/>
            <person name="Zhang D."/>
            <person name="Wang J.Y."/>
            <person name="Li Y.F."/>
            <person name="Zhong Z.M."/>
            <person name="Liu X."/>
            <person name="Yu X."/>
            <person name="Liu D.K."/>
            <person name="Tu X.D."/>
            <person name="Liu B."/>
            <person name="Hao Y."/>
            <person name="Liao X.Y."/>
            <person name="Jiang Y.T."/>
            <person name="Sun W.H."/>
            <person name="Chen J."/>
            <person name="Chen Y.Q."/>
            <person name="Ai Y."/>
            <person name="Zhai J.W."/>
            <person name="Wu S.S."/>
            <person name="Zhou Z."/>
            <person name="Hsiao Y.Y."/>
            <person name="Wu W.L."/>
            <person name="Chen Y.Y."/>
            <person name="Lin Y.F."/>
            <person name="Hsu J.L."/>
            <person name="Li C.Y."/>
            <person name="Wang Z.W."/>
            <person name="Zhao X."/>
            <person name="Zhong W.Y."/>
            <person name="Ma X.K."/>
            <person name="Ma L."/>
            <person name="Huang J."/>
            <person name="Chen G.Z."/>
            <person name="Huang M.Z."/>
            <person name="Huang L."/>
            <person name="Peng D.H."/>
            <person name="Luo Y.B."/>
            <person name="Zou S.Q."/>
            <person name="Chen S.P."/>
            <person name="Lan S."/>
            <person name="Tsai W.C."/>
            <person name="Van de Peer Y."/>
            <person name="Liu Z.J."/>
        </authorList>
    </citation>
    <scope>NUCLEOTIDE SEQUENCE [LARGE SCALE GENOMIC DNA]</scope>
    <source>
        <strain evidence="1">Lor288</strain>
    </source>
</reference>
<dbReference type="Proteomes" id="UP001412067">
    <property type="component" value="Unassembled WGS sequence"/>
</dbReference>
<protein>
    <submittedName>
        <fullName evidence="1">Uncharacterized protein</fullName>
    </submittedName>
</protein>
<sequence length="172" mass="19452">MGFVRVEVAKNLCSCLRRIDVCSGGGSEEHLFLHASGEPGSIRAEMMKNLYSFAPRDDRGPSGWRWRRTFVRSRLRMTGVRPGGGGEELLFVRISGGLRSVWAEVTKRTFVRSRLRRIRVHPCGGGEEPLFVHTSGGPGFFREEVSKNLYSFAPQEDWGPSGWRLQRIFVHS</sequence>
<keyword evidence="2" id="KW-1185">Reference proteome</keyword>
<accession>A0ABR2LKP3</accession>
<dbReference type="EMBL" id="JBBWWR010000018">
    <property type="protein sequence ID" value="KAK8943717.1"/>
    <property type="molecule type" value="Genomic_DNA"/>
</dbReference>
<comment type="caution">
    <text evidence="1">The sequence shown here is derived from an EMBL/GenBank/DDBJ whole genome shotgun (WGS) entry which is preliminary data.</text>
</comment>
<organism evidence="1 2">
    <name type="scientific">Platanthera guangdongensis</name>
    <dbReference type="NCBI Taxonomy" id="2320717"/>
    <lineage>
        <taxon>Eukaryota</taxon>
        <taxon>Viridiplantae</taxon>
        <taxon>Streptophyta</taxon>
        <taxon>Embryophyta</taxon>
        <taxon>Tracheophyta</taxon>
        <taxon>Spermatophyta</taxon>
        <taxon>Magnoliopsida</taxon>
        <taxon>Liliopsida</taxon>
        <taxon>Asparagales</taxon>
        <taxon>Orchidaceae</taxon>
        <taxon>Orchidoideae</taxon>
        <taxon>Orchideae</taxon>
        <taxon>Orchidinae</taxon>
        <taxon>Platanthera</taxon>
    </lineage>
</organism>
<proteinExistence type="predicted"/>